<dbReference type="InterPro" id="IPR036890">
    <property type="entry name" value="HATPase_C_sf"/>
</dbReference>
<protein>
    <submittedName>
        <fullName evidence="9">Signal transduction histidine kinase</fullName>
    </submittedName>
</protein>
<dbReference type="SUPFAM" id="SSF55890">
    <property type="entry name" value="Sporulation response regulatory protein Spo0B"/>
    <property type="match status" value="1"/>
</dbReference>
<dbReference type="Pfam" id="PF14501">
    <property type="entry name" value="HATPase_c_5"/>
    <property type="match status" value="1"/>
</dbReference>
<keyword evidence="2" id="KW-0808">Transferase</keyword>
<keyword evidence="7" id="KW-0472">Membrane</keyword>
<feature type="transmembrane region" description="Helical" evidence="7">
    <location>
        <begin position="341"/>
        <end position="366"/>
    </location>
</feature>
<dbReference type="InterPro" id="IPR016120">
    <property type="entry name" value="Sig_transdc_His_kin_SpoOB"/>
</dbReference>
<dbReference type="InterPro" id="IPR032834">
    <property type="entry name" value="NatK-like_C"/>
</dbReference>
<evidence type="ECO:0000256" key="6">
    <source>
        <dbReference type="ARBA" id="ARBA00023012"/>
    </source>
</evidence>
<keyword evidence="7" id="KW-1133">Transmembrane helix</keyword>
<feature type="domain" description="Histidine kinase" evidence="8">
    <location>
        <begin position="480"/>
        <end position="584"/>
    </location>
</feature>
<evidence type="ECO:0000313" key="10">
    <source>
        <dbReference type="Proteomes" id="UP000518605"/>
    </source>
</evidence>
<evidence type="ECO:0000256" key="2">
    <source>
        <dbReference type="ARBA" id="ARBA00022679"/>
    </source>
</evidence>
<dbReference type="SMART" id="SM00387">
    <property type="entry name" value="HATPase_c"/>
    <property type="match status" value="1"/>
</dbReference>
<organism evidence="9 10">
    <name type="scientific">Paenibacillus endophyticus</name>
    <dbReference type="NCBI Taxonomy" id="1294268"/>
    <lineage>
        <taxon>Bacteria</taxon>
        <taxon>Bacillati</taxon>
        <taxon>Bacillota</taxon>
        <taxon>Bacilli</taxon>
        <taxon>Bacillales</taxon>
        <taxon>Paenibacillaceae</taxon>
        <taxon>Paenibacillus</taxon>
    </lineage>
</organism>
<accession>A0A7W5CC22</accession>
<evidence type="ECO:0000259" key="8">
    <source>
        <dbReference type="PROSITE" id="PS50109"/>
    </source>
</evidence>
<dbReference type="GO" id="GO:0005524">
    <property type="term" value="F:ATP binding"/>
    <property type="evidence" value="ECO:0007669"/>
    <property type="project" value="UniProtKB-KW"/>
</dbReference>
<dbReference type="SUPFAM" id="SSF55874">
    <property type="entry name" value="ATPase domain of HSP90 chaperone/DNA topoisomerase II/histidine kinase"/>
    <property type="match status" value="1"/>
</dbReference>
<dbReference type="PANTHER" id="PTHR40448">
    <property type="entry name" value="TWO-COMPONENT SENSOR HISTIDINE KINASE"/>
    <property type="match status" value="1"/>
</dbReference>
<keyword evidence="4 9" id="KW-0418">Kinase</keyword>
<comment type="caution">
    <text evidence="9">The sequence shown here is derived from an EMBL/GenBank/DDBJ whole genome shotgun (WGS) entry which is preliminary data.</text>
</comment>
<dbReference type="Gene3D" id="3.30.565.10">
    <property type="entry name" value="Histidine kinase-like ATPase, C-terminal domain"/>
    <property type="match status" value="1"/>
</dbReference>
<dbReference type="EMBL" id="JACHXW010000020">
    <property type="protein sequence ID" value="MBB3154948.1"/>
    <property type="molecule type" value="Genomic_DNA"/>
</dbReference>
<reference evidence="9 10" key="1">
    <citation type="submission" date="2020-08" db="EMBL/GenBank/DDBJ databases">
        <title>Genomic Encyclopedia of Type Strains, Phase III (KMG-III): the genomes of soil and plant-associated and newly described type strains.</title>
        <authorList>
            <person name="Whitman W."/>
        </authorList>
    </citation>
    <scope>NUCLEOTIDE SEQUENCE [LARGE SCALE GENOMIC DNA]</scope>
    <source>
        <strain evidence="9 10">CECT 8234</strain>
    </source>
</reference>
<evidence type="ECO:0000256" key="3">
    <source>
        <dbReference type="ARBA" id="ARBA00022741"/>
    </source>
</evidence>
<dbReference type="PROSITE" id="PS50109">
    <property type="entry name" value="HIS_KIN"/>
    <property type="match status" value="1"/>
</dbReference>
<dbReference type="PANTHER" id="PTHR40448:SF1">
    <property type="entry name" value="TWO-COMPONENT SENSOR HISTIDINE KINASE"/>
    <property type="match status" value="1"/>
</dbReference>
<dbReference type="GO" id="GO:0042802">
    <property type="term" value="F:identical protein binding"/>
    <property type="evidence" value="ECO:0007669"/>
    <property type="project" value="TreeGrafter"/>
</dbReference>
<dbReference type="InterPro" id="IPR005467">
    <property type="entry name" value="His_kinase_dom"/>
</dbReference>
<keyword evidence="3" id="KW-0547">Nucleotide-binding</keyword>
<evidence type="ECO:0000256" key="5">
    <source>
        <dbReference type="ARBA" id="ARBA00022840"/>
    </source>
</evidence>
<proteinExistence type="predicted"/>
<evidence type="ECO:0000256" key="1">
    <source>
        <dbReference type="ARBA" id="ARBA00022553"/>
    </source>
</evidence>
<feature type="transmembrane region" description="Helical" evidence="7">
    <location>
        <begin position="7"/>
        <end position="30"/>
    </location>
</feature>
<dbReference type="RefSeq" id="WP_246431945.1">
    <property type="nucleotide sequence ID" value="NZ_CBCSLB010000002.1"/>
</dbReference>
<dbReference type="Pfam" id="PF14689">
    <property type="entry name" value="SPOB_a"/>
    <property type="match status" value="1"/>
</dbReference>
<name>A0A7W5CC22_9BACL</name>
<dbReference type="InterPro" id="IPR003594">
    <property type="entry name" value="HATPase_dom"/>
</dbReference>
<dbReference type="InterPro" id="IPR039506">
    <property type="entry name" value="SPOB_a"/>
</dbReference>
<evidence type="ECO:0000256" key="7">
    <source>
        <dbReference type="SAM" id="Phobius"/>
    </source>
</evidence>
<keyword evidence="1" id="KW-0597">Phosphoprotein</keyword>
<keyword evidence="5" id="KW-0067">ATP-binding</keyword>
<gene>
    <name evidence="9" type="ORF">FHS16_005047</name>
</gene>
<keyword evidence="10" id="KW-1185">Reference proteome</keyword>
<sequence length="584" mass="66698">MHEMQRNIWLVAISVIVVLVLLNNTAYYFLTKRTLEESFNEELVTAAKRLQVSLEQSREGSQQFQNQIGRELRAASIAIQYALDPDVEKVTTEQLIELRDKLGLSHITLLKKLQDDIVLYKSTNPNQVNKSTKTWKPWYEVFNQLFDDKNASVDWLGQSLPNFWSGPFEVSSTNVDQINKWGYYFDGATNYMIDPYVNYERQEQYEGATGVHRMIENSLQSSDSLKEIAFVNPETFPDGKETINTEGHVQGHKVQEPIFYGSYTIKSAKDTELVRKAYFSKKTVTLRENINGQEIYKMYIPTFANESGINITDRDGQPMNSYVLMLSSDYHVIQDKLDSQFLNLGIIILIVTGFSLLIAVVVMRYYRQSKEKVVRVTQETYVEEINQMFHSIRAQRHDFLNHVQTIHSLAELNKSQELVAYTKELTGDIRLMNDIINIGNPAIAALVRSKISQAEIHKIQFSCSFTGLNMQEMGIKTLDVNRMLGNLIDNAFDEVLKYTEDRRHVTLVGKQTATALEFTITNICENAEEAVAMPIFEAGYSTKQQDHQGLGLSIVKSIAKQYKGDVYVTAEPTGKLTFVVKMPL</sequence>
<dbReference type="GO" id="GO:0000155">
    <property type="term" value="F:phosphorelay sensor kinase activity"/>
    <property type="evidence" value="ECO:0007669"/>
    <property type="project" value="InterPro"/>
</dbReference>
<evidence type="ECO:0000313" key="9">
    <source>
        <dbReference type="EMBL" id="MBB3154948.1"/>
    </source>
</evidence>
<dbReference type="Gene3D" id="1.10.287.130">
    <property type="match status" value="1"/>
</dbReference>
<evidence type="ECO:0000256" key="4">
    <source>
        <dbReference type="ARBA" id="ARBA00022777"/>
    </source>
</evidence>
<dbReference type="Proteomes" id="UP000518605">
    <property type="component" value="Unassembled WGS sequence"/>
</dbReference>
<keyword evidence="7" id="KW-0812">Transmembrane</keyword>
<keyword evidence="6" id="KW-0902">Two-component regulatory system</keyword>
<dbReference type="AlphaFoldDB" id="A0A7W5CC22"/>